<dbReference type="InterPro" id="IPR001610">
    <property type="entry name" value="PAC"/>
</dbReference>
<evidence type="ECO:0000256" key="13">
    <source>
        <dbReference type="ARBA" id="ARBA00022991"/>
    </source>
</evidence>
<keyword evidence="14" id="KW-0843">Virulence</keyword>
<dbReference type="GO" id="GO:0005524">
    <property type="term" value="F:ATP binding"/>
    <property type="evidence" value="ECO:0007669"/>
    <property type="project" value="UniProtKB-KW"/>
</dbReference>
<dbReference type="InterPro" id="IPR013655">
    <property type="entry name" value="PAS_fold_3"/>
</dbReference>
<dbReference type="PANTHER" id="PTHR41523">
    <property type="entry name" value="TWO-COMPONENT SYSTEM SENSOR PROTEIN"/>
    <property type="match status" value="1"/>
</dbReference>
<dbReference type="AlphaFoldDB" id="A0A9Q0BXW7"/>
<dbReference type="PANTHER" id="PTHR41523:SF7">
    <property type="entry name" value="HISTIDINE KINASE"/>
    <property type="match status" value="1"/>
</dbReference>
<evidence type="ECO:0000256" key="15">
    <source>
        <dbReference type="ARBA" id="ARBA00023170"/>
    </source>
</evidence>
<keyword evidence="11" id="KW-0418">Kinase</keyword>
<keyword evidence="4" id="KW-0597">Phosphoprotein</keyword>
<keyword evidence="3" id="KW-0600">Photoreceptor protein</keyword>
<keyword evidence="19" id="KW-1185">Reference proteome</keyword>
<comment type="caution">
    <text evidence="18">The sequence shown here is derived from an EMBL/GenBank/DDBJ whole genome shotgun (WGS) entry which is preliminary data.</text>
</comment>
<evidence type="ECO:0000259" key="17">
    <source>
        <dbReference type="PROSITE" id="PS50113"/>
    </source>
</evidence>
<evidence type="ECO:0000256" key="6">
    <source>
        <dbReference type="ARBA" id="ARBA00022630"/>
    </source>
</evidence>
<dbReference type="Proteomes" id="UP001151287">
    <property type="component" value="Unassembled WGS sequence"/>
</dbReference>
<dbReference type="Pfam" id="PF07536">
    <property type="entry name" value="HWE_HK"/>
    <property type="match status" value="1"/>
</dbReference>
<dbReference type="EMBL" id="JAMQYH010000592">
    <property type="protein sequence ID" value="KAJ1682545.1"/>
    <property type="molecule type" value="Genomic_DNA"/>
</dbReference>
<evidence type="ECO:0000313" key="18">
    <source>
        <dbReference type="EMBL" id="KAJ1682545.1"/>
    </source>
</evidence>
<dbReference type="GO" id="GO:0009637">
    <property type="term" value="P:response to blue light"/>
    <property type="evidence" value="ECO:0007669"/>
    <property type="project" value="UniProtKB-ARBA"/>
</dbReference>
<dbReference type="InterPro" id="IPR035965">
    <property type="entry name" value="PAS-like_dom_sf"/>
</dbReference>
<reference evidence="18" key="1">
    <citation type="journal article" date="2022" name="Cell">
        <title>Repeat-based holocentromeres influence genome architecture and karyotype evolution.</title>
        <authorList>
            <person name="Hofstatter P.G."/>
            <person name="Thangavel G."/>
            <person name="Lux T."/>
            <person name="Neumann P."/>
            <person name="Vondrak T."/>
            <person name="Novak P."/>
            <person name="Zhang M."/>
            <person name="Costa L."/>
            <person name="Castellani M."/>
            <person name="Scott A."/>
            <person name="Toegelov H."/>
            <person name="Fuchs J."/>
            <person name="Mata-Sucre Y."/>
            <person name="Dias Y."/>
            <person name="Vanzela A.L.L."/>
            <person name="Huettel B."/>
            <person name="Almeida C.C.S."/>
            <person name="Simkova H."/>
            <person name="Souza G."/>
            <person name="Pedrosa-Harand A."/>
            <person name="Macas J."/>
            <person name="Mayer K.F.X."/>
            <person name="Houben A."/>
            <person name="Marques A."/>
        </authorList>
    </citation>
    <scope>NUCLEOTIDE SEQUENCE</scope>
    <source>
        <strain evidence="18">RhyBre1mFocal</strain>
    </source>
</reference>
<keyword evidence="8" id="KW-0808">Transferase</keyword>
<dbReference type="NCBIfam" id="TIGR00229">
    <property type="entry name" value="sensory_box"/>
    <property type="match status" value="1"/>
</dbReference>
<dbReference type="InterPro" id="IPR011102">
    <property type="entry name" value="Sig_transdc_His_kinase_HWE"/>
</dbReference>
<evidence type="ECO:0000256" key="8">
    <source>
        <dbReference type="ARBA" id="ARBA00022679"/>
    </source>
</evidence>
<keyword evidence="12" id="KW-0067">ATP-binding</keyword>
<gene>
    <name evidence="18" type="ORF">LUZ63_022242</name>
</gene>
<dbReference type="CDD" id="cd00130">
    <property type="entry name" value="PAS"/>
    <property type="match status" value="1"/>
</dbReference>
<dbReference type="Gene3D" id="3.30.450.20">
    <property type="entry name" value="PAS domain"/>
    <property type="match status" value="2"/>
</dbReference>
<dbReference type="SUPFAM" id="SSF55785">
    <property type="entry name" value="PYP-like sensor domain (PAS domain)"/>
    <property type="match status" value="1"/>
</dbReference>
<dbReference type="SMART" id="SM00091">
    <property type="entry name" value="PAS"/>
    <property type="match status" value="1"/>
</dbReference>
<evidence type="ECO:0000256" key="2">
    <source>
        <dbReference type="ARBA" id="ARBA00012438"/>
    </source>
</evidence>
<feature type="domain" description="PAC" evidence="17">
    <location>
        <begin position="318"/>
        <end position="370"/>
    </location>
</feature>
<dbReference type="SMART" id="SM00911">
    <property type="entry name" value="HWE_HK"/>
    <property type="match status" value="1"/>
</dbReference>
<dbReference type="PROSITE" id="PS50113">
    <property type="entry name" value="PAC"/>
    <property type="match status" value="1"/>
</dbReference>
<dbReference type="SUPFAM" id="SSF55874">
    <property type="entry name" value="ATPase domain of HSP90 chaperone/DNA topoisomerase II/histidine kinase"/>
    <property type="match status" value="1"/>
</dbReference>
<dbReference type="PROSITE" id="PS50112">
    <property type="entry name" value="PAS"/>
    <property type="match status" value="1"/>
</dbReference>
<evidence type="ECO:0000256" key="3">
    <source>
        <dbReference type="ARBA" id="ARBA00022543"/>
    </source>
</evidence>
<evidence type="ECO:0000256" key="1">
    <source>
        <dbReference type="ARBA" id="ARBA00000085"/>
    </source>
</evidence>
<evidence type="ECO:0000313" key="19">
    <source>
        <dbReference type="Proteomes" id="UP001151287"/>
    </source>
</evidence>
<evidence type="ECO:0000256" key="12">
    <source>
        <dbReference type="ARBA" id="ARBA00022840"/>
    </source>
</evidence>
<dbReference type="GO" id="GO:0009881">
    <property type="term" value="F:photoreceptor activity"/>
    <property type="evidence" value="ECO:0007669"/>
    <property type="project" value="UniProtKB-KW"/>
</dbReference>
<keyword evidence="13" id="KW-0157">Chromophore</keyword>
<evidence type="ECO:0000256" key="5">
    <source>
        <dbReference type="ARBA" id="ARBA00022606"/>
    </source>
</evidence>
<evidence type="ECO:0000259" key="16">
    <source>
        <dbReference type="PROSITE" id="PS50112"/>
    </source>
</evidence>
<organism evidence="18 19">
    <name type="scientific">Rhynchospora breviuscula</name>
    <dbReference type="NCBI Taxonomy" id="2022672"/>
    <lineage>
        <taxon>Eukaryota</taxon>
        <taxon>Viridiplantae</taxon>
        <taxon>Streptophyta</taxon>
        <taxon>Embryophyta</taxon>
        <taxon>Tracheophyta</taxon>
        <taxon>Spermatophyta</taxon>
        <taxon>Magnoliopsida</taxon>
        <taxon>Liliopsida</taxon>
        <taxon>Poales</taxon>
        <taxon>Cyperaceae</taxon>
        <taxon>Cyperoideae</taxon>
        <taxon>Rhynchosporeae</taxon>
        <taxon>Rhynchospora</taxon>
    </lineage>
</organism>
<dbReference type="SMART" id="SM00086">
    <property type="entry name" value="PAC"/>
    <property type="match status" value="1"/>
</dbReference>
<keyword evidence="10" id="KW-0547">Nucleotide-binding</keyword>
<evidence type="ECO:0000256" key="4">
    <source>
        <dbReference type="ARBA" id="ARBA00022553"/>
    </source>
</evidence>
<dbReference type="Pfam" id="PF08447">
    <property type="entry name" value="PAS_3"/>
    <property type="match status" value="1"/>
</dbReference>
<dbReference type="GO" id="GO:0004673">
    <property type="term" value="F:protein histidine kinase activity"/>
    <property type="evidence" value="ECO:0007669"/>
    <property type="project" value="UniProtKB-EC"/>
</dbReference>
<protein>
    <recommendedName>
        <fullName evidence="2">histidine kinase</fullName>
        <ecNumber evidence="2">2.7.13.3</ecNumber>
    </recommendedName>
</protein>
<feature type="domain" description="PAS" evidence="16">
    <location>
        <begin position="245"/>
        <end position="315"/>
    </location>
</feature>
<dbReference type="OrthoDB" id="10559654at2759"/>
<accession>A0A9Q0BXW7</accession>
<dbReference type="InterPro" id="IPR000700">
    <property type="entry name" value="PAS-assoc_C"/>
</dbReference>
<comment type="catalytic activity">
    <reaction evidence="1">
        <text>ATP + protein L-histidine = ADP + protein N-phospho-L-histidine.</text>
        <dbReference type="EC" id="2.7.13.3"/>
    </reaction>
</comment>
<evidence type="ECO:0000256" key="14">
    <source>
        <dbReference type="ARBA" id="ARBA00023026"/>
    </source>
</evidence>
<proteinExistence type="predicted"/>
<keyword evidence="9" id="KW-0677">Repeat</keyword>
<evidence type="ECO:0000256" key="9">
    <source>
        <dbReference type="ARBA" id="ARBA00022737"/>
    </source>
</evidence>
<keyword evidence="7" id="KW-0288">FMN</keyword>
<dbReference type="InterPro" id="IPR000014">
    <property type="entry name" value="PAS"/>
</dbReference>
<keyword evidence="15" id="KW-0675">Receptor</keyword>
<keyword evidence="5" id="KW-0716">Sensory transduction</keyword>
<dbReference type="InterPro" id="IPR036890">
    <property type="entry name" value="HATPase_C_sf"/>
</dbReference>
<dbReference type="Gene3D" id="3.30.565.10">
    <property type="entry name" value="Histidine kinase-like ATPase, C-terminal domain"/>
    <property type="match status" value="1"/>
</dbReference>
<evidence type="ECO:0000256" key="7">
    <source>
        <dbReference type="ARBA" id="ARBA00022643"/>
    </source>
</evidence>
<evidence type="ECO:0000256" key="10">
    <source>
        <dbReference type="ARBA" id="ARBA00022741"/>
    </source>
</evidence>
<sequence>MLANACRRLIPPPVLLIHPLPFSWRTGLGGVTRMARRPGIICLTIECRPETPQRGTSPGYPGRGFSQHFPLWQIEAVIVTLDAAADRLPSRIGKDERSMHGRHVEFQVSHELLQATMDSSTDMIQVFEAIRDEAGRIVDFRWVLNNHTSERKYGEVRGESLLQRNPGVVEEGIFDAFCRVTETGLPEQAEHHYVHEQFDGWFFQTVVKLGDGVATTTRDITEWKESQAEIVRLREEVVQVKLAETEGHLAAIFATAPIGLSVLSLDGRFLRVNDELCRILGRTREAVLDLRVPDVTHPDDLPPSLVAIEEALSTGRPAMLDKRYCRPDGTLVWASSTLSILPKADGQPDRLLVVTADLSERRKAGDALRRSEALQRVLIAELQHRTSNLLGVVRSIAENTARSSTSLPDFRARFDDRLDALSRVQALLSRLNERDRVTFDGLLHAELVAMDGHSDAVTLDGPMGVRLRSSTVHTLAMAIHELATNAMKYGALGQGGGRLAIRWRLEAEGPGGKPWLHIDWRESGVRMPSEESWPTGTGQGRELIERALPYQLGARTTYKLGEDGVHCTIAIPVSATVGLDECRSGEGNDASAKA</sequence>
<name>A0A9Q0BXW7_9POAL</name>
<dbReference type="EC" id="2.7.13.3" evidence="2"/>
<evidence type="ECO:0000256" key="11">
    <source>
        <dbReference type="ARBA" id="ARBA00022777"/>
    </source>
</evidence>
<keyword evidence="6" id="KW-0285">Flavoprotein</keyword>